<reference evidence="2 3" key="1">
    <citation type="submission" date="2019-10" db="EMBL/GenBank/DDBJ databases">
        <authorList>
            <person name="Dong K."/>
        </authorList>
    </citation>
    <scope>NUCLEOTIDE SEQUENCE [LARGE SCALE GENOMIC DNA]</scope>
    <source>
        <strain evidence="2 3">DSM 28960</strain>
    </source>
</reference>
<dbReference type="AlphaFoldDB" id="A0A7X1ZCQ3"/>
<keyword evidence="3" id="KW-1185">Reference proteome</keyword>
<evidence type="ECO:0000259" key="1">
    <source>
        <dbReference type="Pfam" id="PF21259"/>
    </source>
</evidence>
<organism evidence="2 3">
    <name type="scientific">Lactococcus hircilactis</name>
    <dbReference type="NCBI Taxonomy" id="1494462"/>
    <lineage>
        <taxon>Bacteria</taxon>
        <taxon>Bacillati</taxon>
        <taxon>Bacillota</taxon>
        <taxon>Bacilli</taxon>
        <taxon>Lactobacillales</taxon>
        <taxon>Streptococcaceae</taxon>
        <taxon>Lactococcus</taxon>
    </lineage>
</organism>
<proteinExistence type="predicted"/>
<dbReference type="InterPro" id="IPR010057">
    <property type="entry name" value="Transcription_activator_Rgg_C"/>
</dbReference>
<dbReference type="RefSeq" id="WP_153497310.1">
    <property type="nucleotide sequence ID" value="NZ_CBCRWP010000008.1"/>
</dbReference>
<feature type="domain" description="HTH-type transcriptional regulator Rgg C-terminal" evidence="1">
    <location>
        <begin position="222"/>
        <end position="363"/>
    </location>
</feature>
<dbReference type="EMBL" id="WITJ01000029">
    <property type="protein sequence ID" value="MQW40695.1"/>
    <property type="molecule type" value="Genomic_DNA"/>
</dbReference>
<evidence type="ECO:0000313" key="2">
    <source>
        <dbReference type="EMBL" id="MQW40695.1"/>
    </source>
</evidence>
<accession>A0A7X1ZCQ3</accession>
<comment type="caution">
    <text evidence="2">The sequence shown here is derived from an EMBL/GenBank/DDBJ whole genome shotgun (WGS) entry which is preliminary data.</text>
</comment>
<dbReference type="Proteomes" id="UP000439550">
    <property type="component" value="Unassembled WGS sequence"/>
</dbReference>
<protein>
    <submittedName>
        <fullName evidence="2">Rgg/GadR/MutR family transcriptional regulator</fullName>
    </submittedName>
</protein>
<evidence type="ECO:0000313" key="3">
    <source>
        <dbReference type="Proteomes" id="UP000439550"/>
    </source>
</evidence>
<sequence length="380" mass="44411">MEKKLHLGKAFKEMRNRVGVTSTDLKGIMSRESLVKFEGDKNTLGLEKLNAALEFMGFTLTDLYYFAGIYHVVPVYGRTFQKLRRQRGYHRNFFINLGVSSTRLECFEEGKIMFPYHILDAMLLSIKIPEGDYSFALINKEDYFIKTVDKLDMAVRKRDFGYIHSVEEFAHQYAINEEEQIVDVDESEKNPADYSENDLDYYINQHLTREYADFRVLEITAQASYRGLTDSEMTELGDFLMGIDLWLEYSLGILALNSWQLPYLIVYDILHEIVIDKFYINKLIYRRRILQTAGRAAMSLAVQGDFIHARKLLEMVKPFNFTIDTHTQGMYRFAQAFVAFKEGILEGQREMIEVIKAFEIFGEIPSRDFAQHYYDTHVSL</sequence>
<dbReference type="OrthoDB" id="2243241at2"/>
<gene>
    <name evidence="2" type="ORF">GHI93_12315</name>
</gene>
<dbReference type="Pfam" id="PF21259">
    <property type="entry name" value="Rgg_C"/>
    <property type="match status" value="1"/>
</dbReference>
<name>A0A7X1ZCQ3_9LACT</name>
<dbReference type="NCBIfam" id="TIGR01716">
    <property type="entry name" value="RGG_Cterm"/>
    <property type="match status" value="1"/>
</dbReference>